<keyword evidence="2" id="KW-1185">Reference proteome</keyword>
<evidence type="ECO:0000313" key="1">
    <source>
        <dbReference type="EMBL" id="GAA1100866.1"/>
    </source>
</evidence>
<reference evidence="1 2" key="1">
    <citation type="journal article" date="2019" name="Int. J. Syst. Evol. Microbiol.">
        <title>The Global Catalogue of Microorganisms (GCM) 10K type strain sequencing project: providing services to taxonomists for standard genome sequencing and annotation.</title>
        <authorList>
            <consortium name="The Broad Institute Genomics Platform"/>
            <consortium name="The Broad Institute Genome Sequencing Center for Infectious Disease"/>
            <person name="Wu L."/>
            <person name="Ma J."/>
        </authorList>
    </citation>
    <scope>NUCLEOTIDE SEQUENCE [LARGE SCALE GENOMIC DNA]</scope>
    <source>
        <strain evidence="1 2">JCM 13008</strain>
    </source>
</reference>
<proteinExistence type="predicted"/>
<comment type="caution">
    <text evidence="1">The sequence shown here is derived from an EMBL/GenBank/DDBJ whole genome shotgun (WGS) entry which is preliminary data.</text>
</comment>
<organism evidence="1 2">
    <name type="scientific">Nocardioides dubius</name>
    <dbReference type="NCBI Taxonomy" id="317019"/>
    <lineage>
        <taxon>Bacteria</taxon>
        <taxon>Bacillati</taxon>
        <taxon>Actinomycetota</taxon>
        <taxon>Actinomycetes</taxon>
        <taxon>Propionibacteriales</taxon>
        <taxon>Nocardioidaceae</taxon>
        <taxon>Nocardioides</taxon>
    </lineage>
</organism>
<name>A0ABN1TTC4_9ACTN</name>
<accession>A0ABN1TTC4</accession>
<dbReference type="Proteomes" id="UP001501581">
    <property type="component" value="Unassembled WGS sequence"/>
</dbReference>
<protein>
    <submittedName>
        <fullName evidence="1">Uncharacterized protein</fullName>
    </submittedName>
</protein>
<dbReference type="EMBL" id="BAAALG010000007">
    <property type="protein sequence ID" value="GAA1100866.1"/>
    <property type="molecule type" value="Genomic_DNA"/>
</dbReference>
<gene>
    <name evidence="1" type="ORF">GCM10009668_18680</name>
</gene>
<evidence type="ECO:0000313" key="2">
    <source>
        <dbReference type="Proteomes" id="UP001501581"/>
    </source>
</evidence>
<sequence length="106" mass="10728">MVGLSLPRGSQTAAPFCDSAITPCPKTDAYFNGEAQTLIGLLPAAAELPITTVHDWLTRPTSTVAVDIFVGTRPYACCPAASSVAAVASVVGVFAACSAACAVARQ</sequence>